<protein>
    <recommendedName>
        <fullName evidence="1">Halobacterial output domain-containing protein</fullName>
    </recommendedName>
</protein>
<reference evidence="2" key="1">
    <citation type="submission" date="2022-06" db="EMBL/GenBank/DDBJ databases">
        <title>Diverse halophilic archaea isolated from saline environments.</title>
        <authorList>
            <person name="Cui H.-L."/>
        </authorList>
    </citation>
    <scope>NUCLEOTIDE SEQUENCE</scope>
    <source>
        <strain evidence="2">WLHS1</strain>
    </source>
</reference>
<dbReference type="Pfam" id="PF18545">
    <property type="entry name" value="HalOD1"/>
    <property type="match status" value="1"/>
</dbReference>
<dbReference type="KEGG" id="sawl:NGM29_10755"/>
<sequence length="103" mass="11004">MDTSHGYYSDGGSEEDEIRITYSPDDPPVNAVADALAQFERVEVTELKPIYDEIDTEALNEIMASAIANECTVTVSAEVCGNLVTVCSDGIITVRVSDTDAIG</sequence>
<dbReference type="AlphaFoldDB" id="A0A9E7SVG9"/>
<keyword evidence="3" id="KW-1185">Reference proteome</keyword>
<dbReference type="InterPro" id="IPR040624">
    <property type="entry name" value="HalOD1"/>
</dbReference>
<evidence type="ECO:0000313" key="2">
    <source>
        <dbReference type="EMBL" id="UTF52273.1"/>
    </source>
</evidence>
<evidence type="ECO:0000313" key="3">
    <source>
        <dbReference type="Proteomes" id="UP001056855"/>
    </source>
</evidence>
<evidence type="ECO:0000259" key="1">
    <source>
        <dbReference type="Pfam" id="PF18545"/>
    </source>
</evidence>
<dbReference type="EMBL" id="CP100355">
    <property type="protein sequence ID" value="UTF52273.1"/>
    <property type="molecule type" value="Genomic_DNA"/>
</dbReference>
<dbReference type="GeneID" id="73290531"/>
<proteinExistence type="predicted"/>
<organism evidence="2 3">
    <name type="scientific">Natronosalvus rutilus</name>
    <dbReference type="NCBI Taxonomy" id="2953753"/>
    <lineage>
        <taxon>Archaea</taxon>
        <taxon>Methanobacteriati</taxon>
        <taxon>Methanobacteriota</taxon>
        <taxon>Stenosarchaea group</taxon>
        <taxon>Halobacteria</taxon>
        <taxon>Halobacteriales</taxon>
        <taxon>Natrialbaceae</taxon>
        <taxon>Natronosalvus</taxon>
    </lineage>
</organism>
<dbReference type="Proteomes" id="UP001056855">
    <property type="component" value="Chromosome"/>
</dbReference>
<name>A0A9E7SVG9_9EURY</name>
<accession>A0A9E7SVG9</accession>
<dbReference type="RefSeq" id="WP_254156134.1">
    <property type="nucleotide sequence ID" value="NZ_CP100355.1"/>
</dbReference>
<gene>
    <name evidence="2" type="ORF">NGM29_10755</name>
</gene>
<feature type="domain" description="Halobacterial output" evidence="1">
    <location>
        <begin position="25"/>
        <end position="95"/>
    </location>
</feature>